<evidence type="ECO:0000313" key="2">
    <source>
        <dbReference type="Proteomes" id="UP001224812"/>
    </source>
</evidence>
<protein>
    <submittedName>
        <fullName evidence="1">Phage virion morphogenesis protein</fullName>
    </submittedName>
</protein>
<dbReference type="Pfam" id="PF05069">
    <property type="entry name" value="Phage_tail_S"/>
    <property type="match status" value="1"/>
</dbReference>
<keyword evidence="2" id="KW-1185">Reference proteome</keyword>
<name>A0ABT9JKR4_9PAST</name>
<accession>A0ABT9JKR4</accession>
<evidence type="ECO:0000313" key="1">
    <source>
        <dbReference type="EMBL" id="MDP8085395.1"/>
    </source>
</evidence>
<sequence length="139" mass="15782">MTIHIKLENADKIIKTLNNIAQKTEQRTELMTTIADTMQKAVLDNFEAEGRPKWLGIKHRKGQILNDTGNLKNSIEKFADNDSATVGTIVEYAAIHQFGGMAGRNKKVKIPARPFVSLVEQDRNDIIEDIQQYYKKVIK</sequence>
<reference evidence="1 2" key="1">
    <citation type="journal article" date="2023" name="Front. Microbiol.">
        <title>Phylogeography and host specificity of Pasteurellaceae pathogenic to sea-farmed fish in the north-east Atlantic.</title>
        <authorList>
            <person name="Gulla S."/>
            <person name="Colquhoun D.J."/>
            <person name="Olsen A.B."/>
            <person name="Spilsberg B."/>
            <person name="Lagesen K."/>
            <person name="Aakesson C.P."/>
            <person name="Strom S."/>
            <person name="Manji F."/>
            <person name="Birkbeck T.H."/>
            <person name="Nilsen H.K."/>
        </authorList>
    </citation>
    <scope>NUCLEOTIDE SEQUENCE [LARGE SCALE GENOMIC DNA]</scope>
    <source>
        <strain evidence="1 2">VIO11850</strain>
    </source>
</reference>
<comment type="caution">
    <text evidence="1">The sequence shown here is derived from an EMBL/GenBank/DDBJ whole genome shotgun (WGS) entry which is preliminary data.</text>
</comment>
<dbReference type="EMBL" id="JASAVS010000010">
    <property type="protein sequence ID" value="MDP8085395.1"/>
    <property type="molecule type" value="Genomic_DNA"/>
</dbReference>
<dbReference type="InterPro" id="IPR006522">
    <property type="entry name" value="Phage_virion_morphogenesis"/>
</dbReference>
<dbReference type="NCBIfam" id="TIGR01635">
    <property type="entry name" value="tail_comp_S"/>
    <property type="match status" value="1"/>
</dbReference>
<gene>
    <name evidence="1" type="ORF">QJT92_05580</name>
</gene>
<proteinExistence type="predicted"/>
<dbReference type="RefSeq" id="WP_306383882.1">
    <property type="nucleotide sequence ID" value="NZ_JASAVR010000011.1"/>
</dbReference>
<dbReference type="Proteomes" id="UP001224812">
    <property type="component" value="Unassembled WGS sequence"/>
</dbReference>
<organism evidence="1 2">
    <name type="scientific">Phocoenobacter skyensis</name>
    <dbReference type="NCBI Taxonomy" id="97481"/>
    <lineage>
        <taxon>Bacteria</taxon>
        <taxon>Pseudomonadati</taxon>
        <taxon>Pseudomonadota</taxon>
        <taxon>Gammaproteobacteria</taxon>
        <taxon>Pasteurellales</taxon>
        <taxon>Pasteurellaceae</taxon>
        <taxon>Phocoenobacter</taxon>
    </lineage>
</organism>